<comment type="caution">
    <text evidence="1">The sequence shown here is derived from an EMBL/GenBank/DDBJ whole genome shotgun (WGS) entry which is preliminary data.</text>
</comment>
<dbReference type="AlphaFoldDB" id="A0A8X7V789"/>
<sequence>MLGIDGTCRKRSAYLQGRQKGKIKIRWNKRERGSRRDPRDDLLISRFRKEIWGKSSGSGELIGFSPIINKKLQEIEEFHLSTFGIKGAQGVLVIVEITKIFLCLIDMRKMIDVFVNGNFSINGIQPAFGQFGRQGKRSRRS</sequence>
<gene>
    <name evidence="1" type="ORF">Bca52824_033378</name>
</gene>
<dbReference type="Proteomes" id="UP000886595">
    <property type="component" value="Unassembled WGS sequence"/>
</dbReference>
<accession>A0A8X7V789</accession>
<proteinExistence type="predicted"/>
<keyword evidence="2" id="KW-1185">Reference proteome</keyword>
<organism evidence="1 2">
    <name type="scientific">Brassica carinata</name>
    <name type="common">Ethiopian mustard</name>
    <name type="synonym">Abyssinian cabbage</name>
    <dbReference type="NCBI Taxonomy" id="52824"/>
    <lineage>
        <taxon>Eukaryota</taxon>
        <taxon>Viridiplantae</taxon>
        <taxon>Streptophyta</taxon>
        <taxon>Embryophyta</taxon>
        <taxon>Tracheophyta</taxon>
        <taxon>Spermatophyta</taxon>
        <taxon>Magnoliopsida</taxon>
        <taxon>eudicotyledons</taxon>
        <taxon>Gunneridae</taxon>
        <taxon>Pentapetalae</taxon>
        <taxon>rosids</taxon>
        <taxon>malvids</taxon>
        <taxon>Brassicales</taxon>
        <taxon>Brassicaceae</taxon>
        <taxon>Brassiceae</taxon>
        <taxon>Brassica</taxon>
    </lineage>
</organism>
<evidence type="ECO:0000313" key="2">
    <source>
        <dbReference type="Proteomes" id="UP000886595"/>
    </source>
</evidence>
<evidence type="ECO:0000313" key="1">
    <source>
        <dbReference type="EMBL" id="KAG2304727.1"/>
    </source>
</evidence>
<reference evidence="1 2" key="1">
    <citation type="submission" date="2020-02" db="EMBL/GenBank/DDBJ databases">
        <authorList>
            <person name="Ma Q."/>
            <person name="Huang Y."/>
            <person name="Song X."/>
            <person name="Pei D."/>
        </authorList>
    </citation>
    <scope>NUCLEOTIDE SEQUENCE [LARGE SCALE GENOMIC DNA]</scope>
    <source>
        <strain evidence="1">Sxm20200214</strain>
        <tissue evidence="1">Leaf</tissue>
    </source>
</reference>
<protein>
    <submittedName>
        <fullName evidence="1">Uncharacterized protein</fullName>
    </submittedName>
</protein>
<name>A0A8X7V789_BRACI</name>
<dbReference type="EMBL" id="JAAMPC010000007">
    <property type="protein sequence ID" value="KAG2304727.1"/>
    <property type="molecule type" value="Genomic_DNA"/>
</dbReference>